<dbReference type="InterPro" id="IPR029071">
    <property type="entry name" value="Ubiquitin-like_domsf"/>
</dbReference>
<dbReference type="GO" id="GO:0005634">
    <property type="term" value="C:nucleus"/>
    <property type="evidence" value="ECO:0007669"/>
    <property type="project" value="TreeGrafter"/>
</dbReference>
<accession>A0AAN9VIK7</accession>
<dbReference type="GO" id="GO:0042593">
    <property type="term" value="P:glucose homeostasis"/>
    <property type="evidence" value="ECO:0007669"/>
    <property type="project" value="TreeGrafter"/>
</dbReference>
<keyword evidence="4" id="KW-1185">Reference proteome</keyword>
<evidence type="ECO:0000256" key="1">
    <source>
        <dbReference type="SAM" id="MobiDB-lite"/>
    </source>
</evidence>
<organism evidence="3 4">
    <name type="scientific">Gryllus longicercus</name>
    <dbReference type="NCBI Taxonomy" id="2509291"/>
    <lineage>
        <taxon>Eukaryota</taxon>
        <taxon>Metazoa</taxon>
        <taxon>Ecdysozoa</taxon>
        <taxon>Arthropoda</taxon>
        <taxon>Hexapoda</taxon>
        <taxon>Insecta</taxon>
        <taxon>Pterygota</taxon>
        <taxon>Neoptera</taxon>
        <taxon>Polyneoptera</taxon>
        <taxon>Orthoptera</taxon>
        <taxon>Ensifera</taxon>
        <taxon>Gryllidea</taxon>
        <taxon>Grylloidea</taxon>
        <taxon>Gryllidae</taxon>
        <taxon>Gryllinae</taxon>
        <taxon>Gryllus</taxon>
    </lineage>
</organism>
<dbReference type="AlphaFoldDB" id="A0AAN9VIK7"/>
<protein>
    <recommendedName>
        <fullName evidence="2">TUG ubiquitin-like domain-containing protein</fullName>
    </recommendedName>
</protein>
<proteinExistence type="predicted"/>
<dbReference type="CDD" id="cd16118">
    <property type="entry name" value="UBX2_UBXN9"/>
    <property type="match status" value="1"/>
</dbReference>
<feature type="region of interest" description="Disordered" evidence="1">
    <location>
        <begin position="228"/>
        <end position="309"/>
    </location>
</feature>
<dbReference type="CDD" id="cd16105">
    <property type="entry name" value="Ubl_ASPSCR1_like"/>
    <property type="match status" value="1"/>
</dbReference>
<reference evidence="3 4" key="1">
    <citation type="submission" date="2024-03" db="EMBL/GenBank/DDBJ databases">
        <title>The genome assembly and annotation of the cricket Gryllus longicercus Weissman &amp; Gray.</title>
        <authorList>
            <person name="Szrajer S."/>
            <person name="Gray D."/>
            <person name="Ylla G."/>
        </authorList>
    </citation>
    <scope>NUCLEOTIDE SEQUENCE [LARGE SCALE GENOMIC DNA]</scope>
    <source>
        <strain evidence="3">DAG 2021-001</strain>
        <tissue evidence="3">Whole body minus gut</tissue>
    </source>
</reference>
<feature type="compositionally biased region" description="Polar residues" evidence="1">
    <location>
        <begin position="228"/>
        <end position="241"/>
    </location>
</feature>
<dbReference type="Pfam" id="PF11470">
    <property type="entry name" value="TUG-UBL1"/>
    <property type="match status" value="1"/>
</dbReference>
<dbReference type="GO" id="GO:0012506">
    <property type="term" value="C:vesicle membrane"/>
    <property type="evidence" value="ECO:0007669"/>
    <property type="project" value="TreeGrafter"/>
</dbReference>
<dbReference type="InterPro" id="IPR059238">
    <property type="entry name" value="UBX1_UBXN9"/>
</dbReference>
<dbReference type="GO" id="GO:0006886">
    <property type="term" value="P:intracellular protein transport"/>
    <property type="evidence" value="ECO:0007669"/>
    <property type="project" value="TreeGrafter"/>
</dbReference>
<dbReference type="CDD" id="cd17075">
    <property type="entry name" value="UBX1_UBXN9"/>
    <property type="match status" value="1"/>
</dbReference>
<comment type="caution">
    <text evidence="3">The sequence shown here is derived from an EMBL/GenBank/DDBJ whole genome shotgun (WGS) entry which is preliminary data.</text>
</comment>
<dbReference type="GO" id="GO:0005737">
    <property type="term" value="C:cytoplasm"/>
    <property type="evidence" value="ECO:0007669"/>
    <property type="project" value="TreeGrafter"/>
</dbReference>
<dbReference type="Gene3D" id="3.10.20.90">
    <property type="entry name" value="Phosphatidylinositol 3-kinase Catalytic Subunit, Chain A, domain 1"/>
    <property type="match status" value="2"/>
</dbReference>
<feature type="domain" description="TUG ubiquitin-like" evidence="2">
    <location>
        <begin position="11"/>
        <end position="73"/>
    </location>
</feature>
<feature type="compositionally biased region" description="Polar residues" evidence="1">
    <location>
        <begin position="513"/>
        <end position="532"/>
    </location>
</feature>
<name>A0AAN9VIK7_9ORTH</name>
<dbReference type="EMBL" id="JAZDUA010000236">
    <property type="protein sequence ID" value="KAK7863227.1"/>
    <property type="molecule type" value="Genomic_DNA"/>
</dbReference>
<evidence type="ECO:0000313" key="4">
    <source>
        <dbReference type="Proteomes" id="UP001378592"/>
    </source>
</evidence>
<dbReference type="PANTHER" id="PTHR46467:SF1">
    <property type="entry name" value="TETHER CONTAINING UBX DOMAIN FOR GLUT4"/>
    <property type="match status" value="1"/>
</dbReference>
<evidence type="ECO:0000259" key="2">
    <source>
        <dbReference type="Pfam" id="PF11470"/>
    </source>
</evidence>
<dbReference type="PANTHER" id="PTHR46467">
    <property type="entry name" value="TETHER CONTAINING UBX DOMAIN FOR GLUT4"/>
    <property type="match status" value="1"/>
</dbReference>
<dbReference type="InterPro" id="IPR021569">
    <property type="entry name" value="TUG-UBL1"/>
</dbReference>
<sequence>MATINCVTVLTPNGRRPSVKVTPNTTILQILEEVCLKHDFDPLEYDIRHHSRILDTTMTVQFSRLPNNAQLEMVKAKKIRRESEVLVNIQTESGDRLSGTFLPSESLWDVVIKLCPDSCVASKQPAILYMRQEICGMENLKVTTLRSLGLTSGRALLRLMCKTVEGGLPEQQNMTSKLSNYPPGNQIVTVHAVSVDSHNPDKIEKPVHKKQDLKQEILKESPNTKISKLSSIDKTTEYQQVKSKEPLAGVSGKKDSSPGEPSKSNRAQNTPPENQSPISEKQHQHVGISDLPAHGGVKKKQIQSSVVEEDKEDVSLEDIFKAEIEPRDRNPVVFKPGMRQPTSEDLPDEFFELTLNDVQNLYRELRSKRTELDESPLQTSAIRKLEESKRILGNLHKYKRAVLRIQFPNQVIVQGSFSPVETIASVQEFVKGYLQDSSISFYLYTTPPKEILKPSSRLIEVNCVPCALLHFGLPSGLQENVNYLKDEVMQELASPEAAAAAVTRSRSLLTTSIDKRSLPSTSGTQQLLSSVSVEEAPKDIDNQEPCSSKTDAKHAGNPNGKVPKWFKMGPK</sequence>
<dbReference type="SUPFAM" id="SSF54236">
    <property type="entry name" value="Ubiquitin-like"/>
    <property type="match status" value="2"/>
</dbReference>
<evidence type="ECO:0000313" key="3">
    <source>
        <dbReference type="EMBL" id="KAK7863227.1"/>
    </source>
</evidence>
<dbReference type="Proteomes" id="UP001378592">
    <property type="component" value="Unassembled WGS sequence"/>
</dbReference>
<gene>
    <name evidence="3" type="ORF">R5R35_001441</name>
</gene>
<feature type="region of interest" description="Disordered" evidence="1">
    <location>
        <begin position="513"/>
        <end position="571"/>
    </location>
</feature>
<feature type="compositionally biased region" description="Polar residues" evidence="1">
    <location>
        <begin position="262"/>
        <end position="279"/>
    </location>
</feature>